<keyword evidence="2" id="KW-0808">Transferase</keyword>
<organism evidence="5 6">
    <name type="scientific">Tianweitania aestuarii</name>
    <dbReference type="NCBI Taxonomy" id="2814886"/>
    <lineage>
        <taxon>Bacteria</taxon>
        <taxon>Pseudomonadati</taxon>
        <taxon>Pseudomonadota</taxon>
        <taxon>Alphaproteobacteria</taxon>
        <taxon>Hyphomicrobiales</taxon>
        <taxon>Phyllobacteriaceae</taxon>
        <taxon>Tianweitania</taxon>
    </lineage>
</organism>
<keyword evidence="6" id="KW-1185">Reference proteome</keyword>
<accession>A0ABS5RR02</accession>
<dbReference type="GO" id="GO:0008168">
    <property type="term" value="F:methyltransferase activity"/>
    <property type="evidence" value="ECO:0007669"/>
    <property type="project" value="UniProtKB-KW"/>
</dbReference>
<evidence type="ECO:0000313" key="6">
    <source>
        <dbReference type="Proteomes" id="UP001297272"/>
    </source>
</evidence>
<feature type="domain" description="Methyltransferase type 11" evidence="4">
    <location>
        <begin position="49"/>
        <end position="140"/>
    </location>
</feature>
<dbReference type="SUPFAM" id="SSF53335">
    <property type="entry name" value="S-adenosyl-L-methionine-dependent methyltransferases"/>
    <property type="match status" value="1"/>
</dbReference>
<protein>
    <submittedName>
        <fullName evidence="5">Methyltransferase domain-containing protein</fullName>
    </submittedName>
</protein>
<keyword evidence="3" id="KW-0949">S-adenosyl-L-methionine</keyword>
<name>A0ABS5RR02_9HYPH</name>
<dbReference type="EMBL" id="JAFMNX010000001">
    <property type="protein sequence ID" value="MBS9719210.1"/>
    <property type="molecule type" value="Genomic_DNA"/>
</dbReference>
<dbReference type="Proteomes" id="UP001297272">
    <property type="component" value="Unassembled WGS sequence"/>
</dbReference>
<reference evidence="5 6" key="1">
    <citation type="submission" date="2021-03" db="EMBL/GenBank/DDBJ databases">
        <title>Tianweitania aestuarii sp. nov., isolated from a tidal flat.</title>
        <authorList>
            <person name="Park S."/>
            <person name="Yoon J.-H."/>
        </authorList>
    </citation>
    <scope>NUCLEOTIDE SEQUENCE [LARGE SCALE GENOMIC DNA]</scope>
    <source>
        <strain evidence="5 6">BSSL-BM11</strain>
    </source>
</reference>
<evidence type="ECO:0000256" key="3">
    <source>
        <dbReference type="ARBA" id="ARBA00022691"/>
    </source>
</evidence>
<evidence type="ECO:0000256" key="2">
    <source>
        <dbReference type="ARBA" id="ARBA00022679"/>
    </source>
</evidence>
<dbReference type="InterPro" id="IPR029063">
    <property type="entry name" value="SAM-dependent_MTases_sf"/>
</dbReference>
<proteinExistence type="predicted"/>
<dbReference type="Pfam" id="PF08241">
    <property type="entry name" value="Methyltransf_11"/>
    <property type="match status" value="1"/>
</dbReference>
<dbReference type="InterPro" id="IPR013216">
    <property type="entry name" value="Methyltransf_11"/>
</dbReference>
<dbReference type="Gene3D" id="3.40.50.150">
    <property type="entry name" value="Vaccinia Virus protein VP39"/>
    <property type="match status" value="1"/>
</dbReference>
<dbReference type="RefSeq" id="WP_213982884.1">
    <property type="nucleotide sequence ID" value="NZ_JAFMNX010000001.1"/>
</dbReference>
<evidence type="ECO:0000256" key="1">
    <source>
        <dbReference type="ARBA" id="ARBA00022603"/>
    </source>
</evidence>
<gene>
    <name evidence="5" type="ORF">JYU29_00745</name>
</gene>
<evidence type="ECO:0000259" key="4">
    <source>
        <dbReference type="Pfam" id="PF08241"/>
    </source>
</evidence>
<dbReference type="GO" id="GO:0032259">
    <property type="term" value="P:methylation"/>
    <property type="evidence" value="ECO:0007669"/>
    <property type="project" value="UniProtKB-KW"/>
</dbReference>
<evidence type="ECO:0000313" key="5">
    <source>
        <dbReference type="EMBL" id="MBS9719210.1"/>
    </source>
</evidence>
<comment type="caution">
    <text evidence="5">The sequence shown here is derived from an EMBL/GenBank/DDBJ whole genome shotgun (WGS) entry which is preliminary data.</text>
</comment>
<dbReference type="CDD" id="cd02440">
    <property type="entry name" value="AdoMet_MTases"/>
    <property type="match status" value="1"/>
</dbReference>
<dbReference type="PANTHER" id="PTHR43464">
    <property type="entry name" value="METHYLTRANSFERASE"/>
    <property type="match status" value="1"/>
</dbReference>
<sequence>MTAPSSNGWDHSANGWIAAQGSEGDFGRRYVLDAPMIERVRRQPFRTALDVGCGEGRFCRIMRDLGLQTIGIDPTEALIDRARELDPDGDYRLGAAETLDLDPESFDLVVSYLSLIDIDDLGLALQRMTACLKPGGTLLIANLNSFATAAGAKAWIRDSEGQERFALENYLEERAVWLEWQDIRIRNWHRPMMTYMQCLLENGLQLRHFDEPAPHGGGDPARVSRQSRVPFFHIMEWQKPEQ</sequence>
<keyword evidence="1 5" id="KW-0489">Methyltransferase</keyword>
<dbReference type="PANTHER" id="PTHR43464:SF19">
    <property type="entry name" value="UBIQUINONE BIOSYNTHESIS O-METHYLTRANSFERASE, MITOCHONDRIAL"/>
    <property type="match status" value="1"/>
</dbReference>